<keyword evidence="3" id="KW-1185">Reference proteome</keyword>
<evidence type="ECO:0000313" key="3">
    <source>
        <dbReference type="Proteomes" id="UP000325302"/>
    </source>
</evidence>
<reference evidence="2 3" key="1">
    <citation type="submission" date="2019-03" db="EMBL/GenBank/DDBJ databases">
        <title>Nitrincola sp. nov. isolated from an Indian soda lake.</title>
        <authorList>
            <person name="Joshi A."/>
            <person name="Thite S.V."/>
            <person name="Joseph N."/>
            <person name="Dhotre D."/>
            <person name="Moorthy M."/>
            <person name="Shouche Y.S."/>
        </authorList>
    </citation>
    <scope>NUCLEOTIDE SEQUENCE [LARGE SCALE GENOMIC DNA]</scope>
    <source>
        <strain evidence="2 3">MEB193</strain>
    </source>
</reference>
<organism evidence="2 3">
    <name type="scientific">Nitrincola tapanii</name>
    <dbReference type="NCBI Taxonomy" id="1708751"/>
    <lineage>
        <taxon>Bacteria</taxon>
        <taxon>Pseudomonadati</taxon>
        <taxon>Pseudomonadota</taxon>
        <taxon>Gammaproteobacteria</taxon>
        <taxon>Oceanospirillales</taxon>
        <taxon>Oceanospirillaceae</taxon>
        <taxon>Nitrincola</taxon>
    </lineage>
</organism>
<protein>
    <submittedName>
        <fullName evidence="2">Uncharacterized protein</fullName>
    </submittedName>
</protein>
<feature type="compositionally biased region" description="Basic and acidic residues" evidence="1">
    <location>
        <begin position="9"/>
        <end position="27"/>
    </location>
</feature>
<gene>
    <name evidence="2" type="ORF">E1H14_03430</name>
</gene>
<dbReference type="AlphaFoldDB" id="A0A5A9W8X9"/>
<evidence type="ECO:0000313" key="2">
    <source>
        <dbReference type="EMBL" id="KAA0875941.1"/>
    </source>
</evidence>
<dbReference type="Proteomes" id="UP000325302">
    <property type="component" value="Unassembled WGS sequence"/>
</dbReference>
<accession>A0A5A9W8X9</accession>
<proteinExistence type="predicted"/>
<dbReference type="OrthoDB" id="6198200at2"/>
<name>A0A5A9W8X9_9GAMM</name>
<feature type="region of interest" description="Disordered" evidence="1">
    <location>
        <begin position="1"/>
        <end position="31"/>
    </location>
</feature>
<evidence type="ECO:0000256" key="1">
    <source>
        <dbReference type="SAM" id="MobiDB-lite"/>
    </source>
</evidence>
<sequence length="94" mass="11260">MAQQIQRLADGHRVSRENFPKEGELPKKRNGKSAGYFFAFKRMPIRGYCWQSECHPDTWFISHYVFKDYQKLKAKDVDRVAHNWIRIEVDGDER</sequence>
<comment type="caution">
    <text evidence="2">The sequence shown here is derived from an EMBL/GenBank/DDBJ whole genome shotgun (WGS) entry which is preliminary data.</text>
</comment>
<dbReference type="EMBL" id="SMRS01000002">
    <property type="protein sequence ID" value="KAA0875941.1"/>
    <property type="molecule type" value="Genomic_DNA"/>
</dbReference>